<dbReference type="Proteomes" id="UP001631969">
    <property type="component" value="Unassembled WGS sequence"/>
</dbReference>
<proteinExistence type="predicted"/>
<accession>A0ACC7P113</accession>
<dbReference type="EMBL" id="JBJURJ010000013">
    <property type="protein sequence ID" value="MFM9330420.1"/>
    <property type="molecule type" value="Genomic_DNA"/>
</dbReference>
<dbReference type="EC" id="1.-.-.-" evidence="1"/>
<reference evidence="1" key="1">
    <citation type="submission" date="2024-12" db="EMBL/GenBank/DDBJ databases">
        <authorList>
            <person name="Wu N."/>
        </authorList>
    </citation>
    <scope>NUCLEOTIDE SEQUENCE</scope>
    <source>
        <strain evidence="1">P15</strain>
    </source>
</reference>
<organism evidence="1 2">
    <name type="scientific">Paenibacillus mesotrionivorans</name>
    <dbReference type="NCBI Taxonomy" id="3160968"/>
    <lineage>
        <taxon>Bacteria</taxon>
        <taxon>Bacillati</taxon>
        <taxon>Bacillota</taxon>
        <taxon>Bacilli</taxon>
        <taxon>Bacillales</taxon>
        <taxon>Paenibacillaceae</taxon>
        <taxon>Paenibacillus</taxon>
    </lineage>
</organism>
<name>A0ACC7P113_9BACL</name>
<sequence>MKILVLAGSNRKTGSSRMLAKAIAGRITEKGHEVSLFDLHAKPLPMFDPDEDYSAHPAVEELVKGVYLAHGIVLVSPEYHGTISGVLKNALDYLVHEHVDGKPVLSAACSGGVAAFGALNQLQAIVRNLHGINSPEWISIGSSERETDPAGDFTEPRVRAKISQATDYFLKLAEQLRK</sequence>
<evidence type="ECO:0000313" key="2">
    <source>
        <dbReference type="Proteomes" id="UP001631969"/>
    </source>
</evidence>
<protein>
    <submittedName>
        <fullName evidence="1">NADPH-dependent FMN reductase</fullName>
        <ecNumber evidence="1">1.-.-.-</ecNumber>
    </submittedName>
</protein>
<keyword evidence="2" id="KW-1185">Reference proteome</keyword>
<keyword evidence="1" id="KW-0560">Oxidoreductase</keyword>
<comment type="caution">
    <text evidence="1">The sequence shown here is derived from an EMBL/GenBank/DDBJ whole genome shotgun (WGS) entry which is preliminary data.</text>
</comment>
<gene>
    <name evidence="1" type="ORF">ACI1P1_19145</name>
</gene>
<evidence type="ECO:0000313" key="1">
    <source>
        <dbReference type="EMBL" id="MFM9330420.1"/>
    </source>
</evidence>